<evidence type="ECO:0000256" key="1">
    <source>
        <dbReference type="SAM" id="Phobius"/>
    </source>
</evidence>
<keyword evidence="3" id="KW-0012">Acyltransferase</keyword>
<feature type="transmembrane region" description="Helical" evidence="1">
    <location>
        <begin position="59"/>
        <end position="79"/>
    </location>
</feature>
<keyword evidence="3" id="KW-0808">Transferase</keyword>
<feature type="transmembrane region" description="Helical" evidence="1">
    <location>
        <begin position="323"/>
        <end position="344"/>
    </location>
</feature>
<feature type="transmembrane region" description="Helical" evidence="1">
    <location>
        <begin position="99"/>
        <end position="118"/>
    </location>
</feature>
<feature type="transmembrane region" description="Helical" evidence="1">
    <location>
        <begin position="35"/>
        <end position="53"/>
    </location>
</feature>
<feature type="transmembrane region" description="Helical" evidence="1">
    <location>
        <begin position="144"/>
        <end position="163"/>
    </location>
</feature>
<reference evidence="3 4" key="1">
    <citation type="journal article" date="2014" name="BMC Genomics">
        <title>Unusual genome complexity in Lactobacillus salivarius JCM1046.</title>
        <authorList>
            <person name="Raftis E.J."/>
            <person name="Forde B.M."/>
            <person name="Claesson M.J."/>
            <person name="O'Toole P.W."/>
        </authorList>
    </citation>
    <scope>NUCLEOTIDE SEQUENCE [LARGE SCALE GENOMIC DNA]</scope>
    <source>
        <strain evidence="3 4">JCM1046</strain>
    </source>
</reference>
<dbReference type="Proteomes" id="UP000029488">
    <property type="component" value="Chromosome"/>
</dbReference>
<keyword evidence="1" id="KW-0472">Membrane</keyword>
<organism evidence="3 4">
    <name type="scientific">Ligilactobacillus salivarius</name>
    <dbReference type="NCBI Taxonomy" id="1624"/>
    <lineage>
        <taxon>Bacteria</taxon>
        <taxon>Bacillati</taxon>
        <taxon>Bacillota</taxon>
        <taxon>Bacilli</taxon>
        <taxon>Lactobacillales</taxon>
        <taxon>Lactobacillaceae</taxon>
        <taxon>Ligilactobacillus</taxon>
    </lineage>
</organism>
<feature type="transmembrane region" description="Helical" evidence="1">
    <location>
        <begin position="255"/>
        <end position="276"/>
    </location>
</feature>
<accession>A0A089QEQ0</accession>
<dbReference type="InterPro" id="IPR002656">
    <property type="entry name" value="Acyl_transf_3_dom"/>
</dbReference>
<dbReference type="PANTHER" id="PTHR37312">
    <property type="entry name" value="MEMBRANE-BOUND ACYLTRANSFERASE YKRP-RELATED"/>
    <property type="match status" value="1"/>
</dbReference>
<sequence length="351" mass="40437">MQTISSQSDHISQNRINNFLNSISQSMTKPSTKRIAWIDMAKAIAILLMVVGHEVGGSIYTWIFSFHMPLFFILSGYTARRVDTWSGFRKIISKLFKRIWILATLMIILLAIENYLFYPAQIADVIKVTVMGIFWGSNGARPGLNNVGVIWFLFAYFWARIIFDMGRLIIKDDRYNGVMFAILAYAGYLISQKIWLPQALDIALIAAFFMWVGTILRSYHFFSNSKTEFLTVLIALVFWLWCVQSELHIELSIRSYPNFVITVVEAIAGTLVICYLSRGLMSTALTSWLVIFGRNSIILLCIHHLDFYWVFWGDLIHSSWRAMLLRLVIDIFGMVLVLAIKYLVNQIRGHK</sequence>
<feature type="transmembrane region" description="Helical" evidence="1">
    <location>
        <begin position="175"/>
        <end position="196"/>
    </location>
</feature>
<evidence type="ECO:0000259" key="2">
    <source>
        <dbReference type="Pfam" id="PF01757"/>
    </source>
</evidence>
<dbReference type="GO" id="GO:0016747">
    <property type="term" value="F:acyltransferase activity, transferring groups other than amino-acyl groups"/>
    <property type="evidence" value="ECO:0007669"/>
    <property type="project" value="InterPro"/>
</dbReference>
<dbReference type="AlphaFoldDB" id="A0A089QEQ0"/>
<dbReference type="RefSeq" id="WP_044005404.1">
    <property type="nucleotide sequence ID" value="NZ_CP007646.1"/>
</dbReference>
<evidence type="ECO:0000313" key="4">
    <source>
        <dbReference type="Proteomes" id="UP000029488"/>
    </source>
</evidence>
<dbReference type="Pfam" id="PF01757">
    <property type="entry name" value="Acyl_transf_3"/>
    <property type="match status" value="1"/>
</dbReference>
<dbReference type="KEGG" id="lsj:LSJ_1577"/>
<keyword evidence="1" id="KW-1133">Transmembrane helix</keyword>
<keyword evidence="1" id="KW-0812">Transmembrane</keyword>
<dbReference type="EMBL" id="CP007646">
    <property type="protein sequence ID" value="AIR11225.1"/>
    <property type="molecule type" value="Genomic_DNA"/>
</dbReference>
<dbReference type="InterPro" id="IPR052734">
    <property type="entry name" value="Nod_factor_acetyltransferase"/>
</dbReference>
<proteinExistence type="predicted"/>
<name>A0A089QEQ0_9LACO</name>
<protein>
    <submittedName>
        <fullName evidence="3">O-acetyl transferase</fullName>
        <ecNumber evidence="3">2.3.1.-</ecNumber>
    </submittedName>
</protein>
<dbReference type="PANTHER" id="PTHR37312:SF1">
    <property type="entry name" value="MEMBRANE-BOUND ACYLTRANSFERASE YKRP-RELATED"/>
    <property type="match status" value="1"/>
</dbReference>
<evidence type="ECO:0000313" key="3">
    <source>
        <dbReference type="EMBL" id="AIR11225.1"/>
    </source>
</evidence>
<feature type="transmembrane region" description="Helical" evidence="1">
    <location>
        <begin position="202"/>
        <end position="222"/>
    </location>
</feature>
<feature type="transmembrane region" description="Helical" evidence="1">
    <location>
        <begin position="288"/>
        <end position="311"/>
    </location>
</feature>
<feature type="domain" description="Acyltransferase 3" evidence="2">
    <location>
        <begin position="35"/>
        <end position="344"/>
    </location>
</feature>
<dbReference type="EC" id="2.3.1.-" evidence="3"/>
<gene>
    <name evidence="3" type="ORF">LSJ_1577</name>
</gene>
<feature type="transmembrane region" description="Helical" evidence="1">
    <location>
        <begin position="229"/>
        <end position="249"/>
    </location>
</feature>